<dbReference type="GO" id="GO:0008168">
    <property type="term" value="F:methyltransferase activity"/>
    <property type="evidence" value="ECO:0007669"/>
    <property type="project" value="InterPro"/>
</dbReference>
<dbReference type="InterPro" id="IPR036655">
    <property type="entry name" value="MtmB_sf"/>
</dbReference>
<dbReference type="SUPFAM" id="SSF75098">
    <property type="entry name" value="Monomethylamine methyltransferase MtmB"/>
    <property type="match status" value="1"/>
</dbReference>
<gene>
    <name evidence="1" type="ORF">S03H2_12481</name>
</gene>
<evidence type="ECO:0000313" key="1">
    <source>
        <dbReference type="EMBL" id="GAH46892.1"/>
    </source>
</evidence>
<dbReference type="Gene3D" id="3.20.20.460">
    <property type="entry name" value="Monomethylamine methyltransferase MtmB"/>
    <property type="match status" value="1"/>
</dbReference>
<dbReference type="Pfam" id="PF05369">
    <property type="entry name" value="MtmB"/>
    <property type="match status" value="1"/>
</dbReference>
<comment type="caution">
    <text evidence="1">The sequence shown here is derived from an EMBL/GenBank/DDBJ whole genome shotgun (WGS) entry which is preliminary data.</text>
</comment>
<protein>
    <recommendedName>
        <fullName evidence="2">Monomethylamine:corrinoid methyltransferase</fullName>
    </recommendedName>
</protein>
<sequence>GGLSGGPAGTAVVTAAYNPVDLLILRGAVQHPFPIHFELSTSSRDAIWARNVATQAVTRHSPLPVVNLGYTLAGPMTKMGFYEFSAWVIGAVVSGSSIEIVSQSNGIALDHCSSAEPIFINRVAHAVAGMSRKEANKIVVALLEKYEDQLRNPPTGQRYQECYDMTTGKPNKEFIELYREVRREMTDQFGLKFHHASPYL</sequence>
<feature type="non-terminal residue" evidence="1">
    <location>
        <position position="1"/>
    </location>
</feature>
<reference evidence="1" key="1">
    <citation type="journal article" date="2014" name="Front. Microbiol.">
        <title>High frequency of phylogenetically diverse reductive dehalogenase-homologous genes in deep subseafloor sedimentary metagenomes.</title>
        <authorList>
            <person name="Kawai M."/>
            <person name="Futagami T."/>
            <person name="Toyoda A."/>
            <person name="Takaki Y."/>
            <person name="Nishi S."/>
            <person name="Hori S."/>
            <person name="Arai W."/>
            <person name="Tsubouchi T."/>
            <person name="Morono Y."/>
            <person name="Uchiyama I."/>
            <person name="Ito T."/>
            <person name="Fujiyama A."/>
            <person name="Inagaki F."/>
            <person name="Takami H."/>
        </authorList>
    </citation>
    <scope>NUCLEOTIDE SEQUENCE</scope>
    <source>
        <strain evidence="1">Expedition CK06-06</strain>
    </source>
</reference>
<proteinExistence type="predicted"/>
<dbReference type="InterPro" id="IPR008031">
    <property type="entry name" value="MtmB_MeTrfase"/>
</dbReference>
<dbReference type="GO" id="GO:0032259">
    <property type="term" value="P:methylation"/>
    <property type="evidence" value="ECO:0007669"/>
    <property type="project" value="InterPro"/>
</dbReference>
<organism evidence="1">
    <name type="scientific">marine sediment metagenome</name>
    <dbReference type="NCBI Taxonomy" id="412755"/>
    <lineage>
        <taxon>unclassified sequences</taxon>
        <taxon>metagenomes</taxon>
        <taxon>ecological metagenomes</taxon>
    </lineage>
</organism>
<dbReference type="EMBL" id="BARU01006351">
    <property type="protein sequence ID" value="GAH46892.1"/>
    <property type="molecule type" value="Genomic_DNA"/>
</dbReference>
<name>X1FPI1_9ZZZZ</name>
<evidence type="ECO:0008006" key="2">
    <source>
        <dbReference type="Google" id="ProtNLM"/>
    </source>
</evidence>
<accession>X1FPI1</accession>
<dbReference type="AlphaFoldDB" id="X1FPI1"/>